<accession>A0AAE8XBM1</accession>
<proteinExistence type="predicted"/>
<dbReference type="EMBL" id="MZ666938">
    <property type="protein sequence ID" value="UAJ16926.1"/>
    <property type="molecule type" value="Genomic_DNA"/>
</dbReference>
<evidence type="ECO:0000313" key="1">
    <source>
        <dbReference type="EMBL" id="UAJ16926.1"/>
    </source>
</evidence>
<gene>
    <name evidence="1" type="ORF">CPT_ProddE_046</name>
</gene>
<sequence>MNMETIYSVSLPFEAAIKITDQPVSTIIEEFNRYTPEEREND</sequence>
<keyword evidence="2" id="KW-1185">Reference proteome</keyword>
<reference evidence="1" key="1">
    <citation type="submission" date="2021-07" db="EMBL/GenBank/DDBJ databases">
        <title>A sheep in wolf's clothing: the temperate origins of bacteriophage T7.</title>
        <authorList>
            <person name="Boeckman J.X."/>
            <person name="Korn A."/>
            <person name="Yao G."/>
            <person name="Ravindran A."/>
            <person name="Gonzalez C."/>
            <person name="Gill J."/>
        </authorList>
    </citation>
    <scope>NUCLEOTIDE SEQUENCE</scope>
</reference>
<evidence type="ECO:0000313" key="2">
    <source>
        <dbReference type="Proteomes" id="UP000827424"/>
    </source>
</evidence>
<organism evidence="1 2">
    <name type="scientific">Desulfovibrio phage ProddE</name>
    <dbReference type="NCBI Taxonomy" id="2866661"/>
    <lineage>
        <taxon>Viruses</taxon>
        <taxon>Duplodnaviria</taxon>
        <taxon>Heunggongvirae</taxon>
        <taxon>Uroviricota</taxon>
        <taxon>Caudoviricetes</taxon>
        <taxon>Autographivirales</taxon>
        <taxon>Autographivirales incertae sedis</taxon>
        <taxon>Proddevirus</taxon>
        <taxon>Proddevirus proddE</taxon>
    </lineage>
</organism>
<dbReference type="Proteomes" id="UP000827424">
    <property type="component" value="Segment"/>
</dbReference>
<name>A0AAE8XBM1_9CAUD</name>
<protein>
    <submittedName>
        <fullName evidence="1">Uncharacterized protein</fullName>
    </submittedName>
</protein>